<evidence type="ECO:0000313" key="1">
    <source>
        <dbReference type="EMBL" id="KAJ1934572.1"/>
    </source>
</evidence>
<proteinExistence type="predicted"/>
<reference evidence="1" key="1">
    <citation type="submission" date="2022-07" db="EMBL/GenBank/DDBJ databases">
        <title>Phylogenomic reconstructions and comparative analyses of Kickxellomycotina fungi.</title>
        <authorList>
            <person name="Reynolds N.K."/>
            <person name="Stajich J.E."/>
            <person name="Barry K."/>
            <person name="Grigoriev I.V."/>
            <person name="Crous P."/>
            <person name="Smith M.E."/>
        </authorList>
    </citation>
    <scope>NUCLEOTIDE SEQUENCE</scope>
    <source>
        <strain evidence="1">NRRL 5244</strain>
    </source>
</reference>
<sequence>MSDATAKNKILVLSRASVNTARLVNEIVSRPALDASQGGTIAQVPWTITTKYFSAPVEFWVDHTEPLDSKHQQFMQAWVASKDPSLEASESEIPVDESMNELHVHLGEVTDSVVFVFDPAQPESFYDILPWAKFAMTQSPSVLLCVAMGASQGSEEDSDRWFRWCIGNGWEWVDLTDTDPDSEYSVSRIREALEANEWSTMKMKSREAEPAAKPAAGEPGPTADSDSDNGPRPTDGKTLDEWDQFERVAGQIDASRVTALNRSFFADGMLDGDEMATALEKIRQARDEIGQMDDPEQARLRAAELALAIAKRM</sequence>
<gene>
    <name evidence="1" type="ORF">FBU59_005655</name>
</gene>
<dbReference type="EMBL" id="JANBPW010004592">
    <property type="protein sequence ID" value="KAJ1934572.1"/>
    <property type="molecule type" value="Genomic_DNA"/>
</dbReference>
<dbReference type="Proteomes" id="UP001150603">
    <property type="component" value="Unassembled WGS sequence"/>
</dbReference>
<protein>
    <submittedName>
        <fullName evidence="1">Uncharacterized protein</fullName>
    </submittedName>
</protein>
<evidence type="ECO:0000313" key="2">
    <source>
        <dbReference type="Proteomes" id="UP001150603"/>
    </source>
</evidence>
<name>A0ACC1J272_9FUNG</name>
<organism evidence="1 2">
    <name type="scientific">Linderina macrospora</name>
    <dbReference type="NCBI Taxonomy" id="4868"/>
    <lineage>
        <taxon>Eukaryota</taxon>
        <taxon>Fungi</taxon>
        <taxon>Fungi incertae sedis</taxon>
        <taxon>Zoopagomycota</taxon>
        <taxon>Kickxellomycotina</taxon>
        <taxon>Kickxellomycetes</taxon>
        <taxon>Kickxellales</taxon>
        <taxon>Kickxellaceae</taxon>
        <taxon>Linderina</taxon>
    </lineage>
</organism>
<comment type="caution">
    <text evidence="1">The sequence shown here is derived from an EMBL/GenBank/DDBJ whole genome shotgun (WGS) entry which is preliminary data.</text>
</comment>
<keyword evidence="2" id="KW-1185">Reference proteome</keyword>
<accession>A0ACC1J272</accession>